<dbReference type="PANTHER" id="PTHR31143:SF2">
    <property type="entry name" value="FR47-LIKE DOMAIN-CONTAINING PROTEIN-RELATED"/>
    <property type="match status" value="1"/>
</dbReference>
<evidence type="ECO:0000313" key="2">
    <source>
        <dbReference type="Proteomes" id="UP000186666"/>
    </source>
</evidence>
<comment type="caution">
    <text evidence="1">The sequence shown here is derived from an EMBL/GenBank/DDBJ whole genome shotgun (WGS) entry which is preliminary data.</text>
</comment>
<proteinExistence type="predicted"/>
<dbReference type="Gene3D" id="3.40.630.110">
    <property type="entry name" value="GNAT acetyltransferase-like"/>
    <property type="match status" value="1"/>
</dbReference>
<dbReference type="InterPro" id="IPR027365">
    <property type="entry name" value="GNAT_acetyltra_YdfB-like"/>
</dbReference>
<dbReference type="Pfam" id="PF12746">
    <property type="entry name" value="GNAT_acetyltran"/>
    <property type="match status" value="1"/>
</dbReference>
<dbReference type="Gene3D" id="3.40.630.30">
    <property type="match status" value="1"/>
</dbReference>
<dbReference type="InterPro" id="IPR042573">
    <property type="entry name" value="GNAT_acetyltra_N"/>
</dbReference>
<dbReference type="Proteomes" id="UP000186666">
    <property type="component" value="Unassembled WGS sequence"/>
</dbReference>
<evidence type="ECO:0000313" key="1">
    <source>
        <dbReference type="EMBL" id="SIR43747.1"/>
    </source>
</evidence>
<keyword evidence="2" id="KW-1185">Reference proteome</keyword>
<accession>A0ABY1K8Z3</accession>
<dbReference type="SUPFAM" id="SSF55729">
    <property type="entry name" value="Acyl-CoA N-acyltransferases (Nat)"/>
    <property type="match status" value="1"/>
</dbReference>
<reference evidence="1 2" key="1">
    <citation type="submission" date="2017-01" db="EMBL/GenBank/DDBJ databases">
        <authorList>
            <person name="Varghese N."/>
            <person name="Submissions S."/>
        </authorList>
    </citation>
    <scope>NUCLEOTIDE SEQUENCE [LARGE SCALE GENOMIC DNA]</scope>
    <source>
        <strain evidence="1 2">ATCC 23464</strain>
    </source>
</reference>
<organism evidence="1 2">
    <name type="scientific">Paenibacillus macquariensis</name>
    <dbReference type="NCBI Taxonomy" id="948756"/>
    <lineage>
        <taxon>Bacteria</taxon>
        <taxon>Bacillati</taxon>
        <taxon>Bacillota</taxon>
        <taxon>Bacilli</taxon>
        <taxon>Bacillales</taxon>
        <taxon>Paenibacillaceae</taxon>
        <taxon>Paenibacillus</taxon>
    </lineage>
</organism>
<gene>
    <name evidence="1" type="ORF">SAMN05421578_1149</name>
</gene>
<dbReference type="RefSeq" id="WP_068591861.1">
    <property type="nucleotide sequence ID" value="NZ_FTNK01000014.1"/>
</dbReference>
<dbReference type="EMBL" id="FTNK01000014">
    <property type="protein sequence ID" value="SIR43747.1"/>
    <property type="molecule type" value="Genomic_DNA"/>
</dbReference>
<sequence>MFELSRNEFTKVLPMFSKIQNKAVFAFSVIEQTQKGKIFVNSKIDPTAAFLISCGGFYCLVGTATDHRFNDAVANFLNNKDNHIGFYALAMFTDEWERAFQKYRLVHANKIKRTYFRLNDQKFIEISKDIHIKINEGLHYEVLNEDISNRYREDFYTYYKLVWDSNKHFNERGIGHFITKENKIISVCSSPYVGGGFAEIDIITIEEHKWKGLATKVGIGFINDCRSKKLIPNWSCHSDNQVSISLANKLGFDQIAEHPMYWYNV</sequence>
<dbReference type="InterPro" id="IPR016181">
    <property type="entry name" value="Acyl_CoA_acyltransferase"/>
</dbReference>
<name>A0ABY1K8Z3_9BACL</name>
<dbReference type="PANTHER" id="PTHR31143">
    <property type="match status" value="1"/>
</dbReference>
<protein>
    <submittedName>
        <fullName evidence="1">GNAT acetyltransferase</fullName>
    </submittedName>
</protein>